<dbReference type="InterPro" id="IPR023346">
    <property type="entry name" value="Lysozyme-like_dom_sf"/>
</dbReference>
<dbReference type="GO" id="GO:0006032">
    <property type="term" value="P:chitin catabolic process"/>
    <property type="evidence" value="ECO:0007669"/>
    <property type="project" value="InterPro"/>
</dbReference>
<dbReference type="PANTHER" id="PTHR22595:SF193">
    <property type="entry name" value="ENDOCHITINASE EP3"/>
    <property type="match status" value="1"/>
</dbReference>
<dbReference type="PROSITE" id="PS00773">
    <property type="entry name" value="CHITINASE_19_1"/>
    <property type="match status" value="1"/>
</dbReference>
<dbReference type="GO" id="GO:0016998">
    <property type="term" value="P:cell wall macromolecule catabolic process"/>
    <property type="evidence" value="ECO:0007669"/>
    <property type="project" value="InterPro"/>
</dbReference>
<dbReference type="EMBL" id="VEPZ02001047">
    <property type="protein sequence ID" value="KAE8698040.1"/>
    <property type="molecule type" value="Genomic_DNA"/>
</dbReference>
<reference evidence="3" key="1">
    <citation type="submission" date="2019-09" db="EMBL/GenBank/DDBJ databases">
        <title>Draft genome information of white flower Hibiscus syriacus.</title>
        <authorList>
            <person name="Kim Y.-M."/>
        </authorList>
    </citation>
    <scope>NUCLEOTIDE SEQUENCE [LARGE SCALE GENOMIC DNA]</scope>
    <source>
        <strain evidence="3">YM2019G1</strain>
    </source>
</reference>
<dbReference type="SUPFAM" id="SSF53955">
    <property type="entry name" value="Lysozyme-like"/>
    <property type="match status" value="1"/>
</dbReference>
<dbReference type="InterPro" id="IPR000726">
    <property type="entry name" value="Glyco_hydro_19_cat"/>
</dbReference>
<evidence type="ECO:0000256" key="1">
    <source>
        <dbReference type="SAM" id="SignalP"/>
    </source>
</evidence>
<dbReference type="Pfam" id="PF00182">
    <property type="entry name" value="Glyco_hydro_19"/>
    <property type="match status" value="1"/>
</dbReference>
<sequence>MLKCLLTIFVVGSVTITTIADNVIDEFLCEIFNQIDPSCEGKNFYTMDAFLQALSSFPQFGSACGIDILPFFAHVIRKTEHLCYIEEIGGPSFPNNQYCDPINYPCNPDKSYYGRGPLQLTWNYNYIPVRESIGFDGINSPKTVVMDPLLSRSRRPYGIG</sequence>
<keyword evidence="4" id="KW-1185">Reference proteome</keyword>
<comment type="caution">
    <text evidence="3">The sequence shown here is derived from an EMBL/GenBank/DDBJ whole genome shotgun (WGS) entry which is preliminary data.</text>
</comment>
<dbReference type="Proteomes" id="UP000436088">
    <property type="component" value="Unassembled WGS sequence"/>
</dbReference>
<feature type="chain" id="PRO_5025571141" evidence="1">
    <location>
        <begin position="21"/>
        <end position="160"/>
    </location>
</feature>
<feature type="signal peptide" evidence="1">
    <location>
        <begin position="1"/>
        <end position="20"/>
    </location>
</feature>
<dbReference type="GO" id="GO:0004568">
    <property type="term" value="F:chitinase activity"/>
    <property type="evidence" value="ECO:0007669"/>
    <property type="project" value="InterPro"/>
</dbReference>
<organism evidence="3 4">
    <name type="scientific">Hibiscus syriacus</name>
    <name type="common">Rose of Sharon</name>
    <dbReference type="NCBI Taxonomy" id="106335"/>
    <lineage>
        <taxon>Eukaryota</taxon>
        <taxon>Viridiplantae</taxon>
        <taxon>Streptophyta</taxon>
        <taxon>Embryophyta</taxon>
        <taxon>Tracheophyta</taxon>
        <taxon>Spermatophyta</taxon>
        <taxon>Magnoliopsida</taxon>
        <taxon>eudicotyledons</taxon>
        <taxon>Gunneridae</taxon>
        <taxon>Pentapetalae</taxon>
        <taxon>rosids</taxon>
        <taxon>malvids</taxon>
        <taxon>Malvales</taxon>
        <taxon>Malvaceae</taxon>
        <taxon>Malvoideae</taxon>
        <taxon>Hibiscus</taxon>
    </lineage>
</organism>
<dbReference type="AlphaFoldDB" id="A0A6A3A155"/>
<keyword evidence="1" id="KW-0732">Signal</keyword>
<dbReference type="CDD" id="cd00325">
    <property type="entry name" value="chitinase_GH19"/>
    <property type="match status" value="1"/>
</dbReference>
<gene>
    <name evidence="3" type="ORF">F3Y22_tig00110602pilonHSYRG00031</name>
</gene>
<name>A0A6A3A155_HIBSY</name>
<accession>A0A6A3A155</accession>
<evidence type="ECO:0000313" key="3">
    <source>
        <dbReference type="EMBL" id="KAE8698040.1"/>
    </source>
</evidence>
<dbReference type="PANTHER" id="PTHR22595">
    <property type="entry name" value="CHITINASE-RELATED"/>
    <property type="match status" value="1"/>
</dbReference>
<dbReference type="Gene3D" id="1.10.530.10">
    <property type="match status" value="1"/>
</dbReference>
<evidence type="ECO:0000259" key="2">
    <source>
        <dbReference type="PROSITE" id="PS00773"/>
    </source>
</evidence>
<feature type="domain" description="Glycoside hydrolase family 19 catalytic" evidence="2">
    <location>
        <begin position="39"/>
        <end position="61"/>
    </location>
</feature>
<evidence type="ECO:0000313" key="4">
    <source>
        <dbReference type="Proteomes" id="UP000436088"/>
    </source>
</evidence>
<protein>
    <submittedName>
        <fullName evidence="3">Carrot EP3-3 chitinase</fullName>
    </submittedName>
</protein>
<dbReference type="Gene3D" id="3.30.20.10">
    <property type="entry name" value="Endochitinase, domain 2"/>
    <property type="match status" value="1"/>
</dbReference>
<proteinExistence type="predicted"/>